<comment type="caution">
    <text evidence="1">The sequence shown here is derived from an EMBL/GenBank/DDBJ whole genome shotgun (WGS) entry which is preliminary data.</text>
</comment>
<reference evidence="1" key="1">
    <citation type="submission" date="2021-06" db="EMBL/GenBank/DDBJ databases">
        <authorList>
            <person name="Kallberg Y."/>
            <person name="Tangrot J."/>
            <person name="Rosling A."/>
        </authorList>
    </citation>
    <scope>NUCLEOTIDE SEQUENCE</scope>
    <source>
        <strain evidence="1">UK204</strain>
    </source>
</reference>
<evidence type="ECO:0000313" key="1">
    <source>
        <dbReference type="EMBL" id="CAG8712758.1"/>
    </source>
</evidence>
<feature type="non-terminal residue" evidence="1">
    <location>
        <position position="71"/>
    </location>
</feature>
<accession>A0A9N9HYR1</accession>
<proteinExistence type="predicted"/>
<dbReference type="EMBL" id="CAJVPQ010009116">
    <property type="protein sequence ID" value="CAG8712758.1"/>
    <property type="molecule type" value="Genomic_DNA"/>
</dbReference>
<organism evidence="1 2">
    <name type="scientific">Funneliformis caledonium</name>
    <dbReference type="NCBI Taxonomy" id="1117310"/>
    <lineage>
        <taxon>Eukaryota</taxon>
        <taxon>Fungi</taxon>
        <taxon>Fungi incertae sedis</taxon>
        <taxon>Mucoromycota</taxon>
        <taxon>Glomeromycotina</taxon>
        <taxon>Glomeromycetes</taxon>
        <taxon>Glomerales</taxon>
        <taxon>Glomeraceae</taxon>
        <taxon>Funneliformis</taxon>
    </lineage>
</organism>
<name>A0A9N9HYR1_9GLOM</name>
<evidence type="ECO:0000313" key="2">
    <source>
        <dbReference type="Proteomes" id="UP000789570"/>
    </source>
</evidence>
<protein>
    <submittedName>
        <fullName evidence="1">5096_t:CDS:1</fullName>
    </submittedName>
</protein>
<dbReference type="Proteomes" id="UP000789570">
    <property type="component" value="Unassembled WGS sequence"/>
</dbReference>
<gene>
    <name evidence="1" type="ORF">FCALED_LOCUS14007</name>
</gene>
<sequence length="71" mass="8517">RNVITFGSLSANDPVSTRMINLQMKFSRDNSEHFGTETWMNQTNRTTRILNERTGDFRYLNVYKWNRAWDI</sequence>
<keyword evidence="2" id="KW-1185">Reference proteome</keyword>
<dbReference type="AlphaFoldDB" id="A0A9N9HYR1"/>